<sequence>MDFVYNHPLKRELEMSEWIKFFTAAGIPPGPAAKYAMAFIDNRINKSMLMDLTKEYLKEMGVSVMGDVICILKHAKSAYSQYERERPLLEAMPQPEDGKIELKRQTTPGNRMLEHYMRKEGMIEESTKVKVTTAMAARLGAVPSTGSKKKLVGVPESVEVIPVKKARRVPPEEEGAYVISLPKGSTERTKKILDQKAQVTDTKSSVFARLGAGSAGTSGTQMASAAGQAAAKSTAEGITKQAGSPTVFNRLGVLQYHGVLKSSPKSSPTPKIMRGPAASTAKTAAAKTAAGKSTALASVQERLGVQRPEVSTTTLTHMDSVGLKHSLQARLGGQISDPPAATPTRQKVTVLISEGGKAATTKKTSPAVLSRLGSQKSDTSAVAKPTPRVTLKPGLTKRLGGRKASVQATGANAEAKSGVMARLGQKKPNPITPIRAGPTAPGKVQKRLGMPVKRAETPKTSLKERLGLQKAEASSTTPTFTVTLGGTAGSSPVRKRKRKSGGGNQEESSIRSVTMGQDVFSRLGSG</sequence>
<dbReference type="PROSITE" id="PS50105">
    <property type="entry name" value="SAM_DOMAIN"/>
    <property type="match status" value="1"/>
</dbReference>
<dbReference type="CTD" id="126526"/>
<feature type="region of interest" description="Disordered" evidence="1">
    <location>
        <begin position="424"/>
        <end position="444"/>
    </location>
</feature>
<dbReference type="Pfam" id="PF17740">
    <property type="entry name" value="DUF5577"/>
    <property type="match status" value="1"/>
</dbReference>
<dbReference type="GO" id="GO:0005634">
    <property type="term" value="C:nucleus"/>
    <property type="evidence" value="ECO:0007669"/>
    <property type="project" value="TreeGrafter"/>
</dbReference>
<dbReference type="EnsemblMetazoa" id="XM_038216516.1">
    <property type="protein sequence ID" value="XP_038072444.1"/>
    <property type="gene ID" value="LOC119740978"/>
</dbReference>
<feature type="region of interest" description="Disordered" evidence="1">
    <location>
        <begin position="469"/>
        <end position="526"/>
    </location>
</feature>
<evidence type="ECO:0000256" key="1">
    <source>
        <dbReference type="SAM" id="MobiDB-lite"/>
    </source>
</evidence>
<dbReference type="OrthoDB" id="10067653at2759"/>
<proteinExistence type="predicted"/>
<dbReference type="Pfam" id="PF18017">
    <property type="entry name" value="SAM_4"/>
    <property type="match status" value="1"/>
</dbReference>
<dbReference type="RefSeq" id="XP_038072444.1">
    <property type="nucleotide sequence ID" value="XM_038216516.1"/>
</dbReference>
<dbReference type="PANTHER" id="PTHR21359">
    <property type="entry name" value="DUF5577 DOMAIN-CONTAINING PROTEIN"/>
    <property type="match status" value="1"/>
</dbReference>
<evidence type="ECO:0000259" key="2">
    <source>
        <dbReference type="PROSITE" id="PS50105"/>
    </source>
</evidence>
<organism evidence="3 4">
    <name type="scientific">Patiria miniata</name>
    <name type="common">Bat star</name>
    <name type="synonym">Asterina miniata</name>
    <dbReference type="NCBI Taxonomy" id="46514"/>
    <lineage>
        <taxon>Eukaryota</taxon>
        <taxon>Metazoa</taxon>
        <taxon>Echinodermata</taxon>
        <taxon>Eleutherozoa</taxon>
        <taxon>Asterozoa</taxon>
        <taxon>Asteroidea</taxon>
        <taxon>Valvatacea</taxon>
        <taxon>Valvatida</taxon>
        <taxon>Asterinidae</taxon>
        <taxon>Patiria</taxon>
    </lineage>
</organism>
<name>A0A914B8X5_PATMI</name>
<dbReference type="InterPro" id="IPR041477">
    <property type="entry name" value="DUF5577"/>
</dbReference>
<dbReference type="InterPro" id="IPR039161">
    <property type="entry name" value="C19orf47-like"/>
</dbReference>
<dbReference type="Gene3D" id="1.10.150.50">
    <property type="entry name" value="Transcription Factor, Ets-1"/>
    <property type="match status" value="1"/>
</dbReference>
<protein>
    <recommendedName>
        <fullName evidence="2">SAM domain-containing protein</fullName>
    </recommendedName>
</protein>
<dbReference type="AlphaFoldDB" id="A0A914B8X5"/>
<dbReference type="OMA" id="LEMSEWI"/>
<reference evidence="3" key="1">
    <citation type="submission" date="2022-11" db="UniProtKB">
        <authorList>
            <consortium name="EnsemblMetazoa"/>
        </authorList>
    </citation>
    <scope>IDENTIFICATION</scope>
</reference>
<dbReference type="CDD" id="cd09531">
    <property type="entry name" value="SAM_CS047"/>
    <property type="match status" value="1"/>
</dbReference>
<evidence type="ECO:0000313" key="3">
    <source>
        <dbReference type="EnsemblMetazoa" id="XP_038072444.1"/>
    </source>
</evidence>
<dbReference type="Proteomes" id="UP000887568">
    <property type="component" value="Unplaced"/>
</dbReference>
<dbReference type="SUPFAM" id="SSF47769">
    <property type="entry name" value="SAM/Pointed domain"/>
    <property type="match status" value="1"/>
</dbReference>
<dbReference type="PANTHER" id="PTHR21359:SF1">
    <property type="entry name" value="DUF5577 DOMAIN-CONTAINING PROTEIN"/>
    <property type="match status" value="1"/>
</dbReference>
<dbReference type="GeneID" id="119740978"/>
<dbReference type="InterPro" id="IPR001660">
    <property type="entry name" value="SAM"/>
</dbReference>
<accession>A0A914B8X5</accession>
<dbReference type="InterPro" id="IPR040772">
    <property type="entry name" value="C19orf47_SAM"/>
</dbReference>
<feature type="compositionally biased region" description="Low complexity" evidence="1">
    <location>
        <begin position="476"/>
        <end position="485"/>
    </location>
</feature>
<dbReference type="InterPro" id="IPR013761">
    <property type="entry name" value="SAM/pointed_sf"/>
</dbReference>
<feature type="compositionally biased region" description="Polar residues" evidence="1">
    <location>
        <begin position="505"/>
        <end position="515"/>
    </location>
</feature>
<keyword evidence="4" id="KW-1185">Reference proteome</keyword>
<evidence type="ECO:0000313" key="4">
    <source>
        <dbReference type="Proteomes" id="UP000887568"/>
    </source>
</evidence>
<feature type="domain" description="SAM" evidence="2">
    <location>
        <begin position="14"/>
        <end position="81"/>
    </location>
</feature>